<dbReference type="InterPro" id="IPR005821">
    <property type="entry name" value="Ion_trans_dom"/>
</dbReference>
<feature type="transmembrane region" description="Helical" evidence="5">
    <location>
        <begin position="678"/>
        <end position="699"/>
    </location>
</feature>
<name>A0A2B4S756_STYPI</name>
<dbReference type="STRING" id="50429.A0A2B4S756"/>
<sequence length="1175" mass="133508">MLLILNARYDRFVGTLSLLILPATCWLRQNAAACSMSLVYVGPQPRRISLLSTGYHHYSLAATKWTKHGLTAVAIPGHDPPTDTTVYQPALLNPGPYMSDFAQIPSLKTPAARNYHIHQTEVIQYSRHDLLCLRSNSMKPGDRAVFQTLKSFNILRYRGKRSGKKVKERYERSLSKSLSTMPGLLSVETQRNLHWNVNTFQDANRNESRRERASTPTLLVGNVRSLLPKIDELECVAVQNNVDVVCLTETWLFDDIPDSALLIQRSYRRDTRDSCIRAFGAWITAFSWCDLFSLESCLEKFEYFHRTLLTSVNTFLPIQSSRTCLSDKPWINKNIKAAIDKRQKYLSKFGKDSFLFKRWRNNVIRLISRSKKAFYKAKVKSLKDSNIGQWWKSVKSLPGISSREGQWYSQLIDGTSIDSVDVLVDRINSFFCDLTSSFTPIVSSDAANITVTEIPEELYVSENEAYKALTSTKIKKASGPDDLPSVILKVFAFELAPVVANIYNATLKDGLIPPLLKCAIVHPIPKQTPPKFIYLSRVSLLNIEASRVKNESDFETEEDLNEVLREGDFDAIEQKVTPKTLARCKSNTLLKAFQVSKQLRDLAHDANPEKDDLEMLEKSIDGFTSALIDPLKADADTRNTFQSCFDDVVDEAIDMKQKKITDDVKMCYRGKEHLCDHWNVVDFIILVFYLITFVLRIITWKNSTEVSDNRLLAVSGYLYGFIAMLLTLRAFGQVSERVRGMGEIQIALFFVMRDVMTILWQFLATILAFSLAMTKVYVAEKAYTSGKDSAKDLEEVSKRSLTKALPSTPTTQKDNALQEWSFKRAITVRTYSTYHPIPVPFNLLSIPLIALWNLCRKCSCKTSSDSPDSPEGGRREALDKVVKKLQTMYFEKYGYEFPLAEGKKIDHLVQENEGSRKLTNQIVWQVFRPRGNKEEKLASGQSAWYDSPGISVDGCLLTYLGSDFCDTCKRGEPKEIHSAKFKSPFTPETPRFEVLIQETGERRIVALGVVHKSYDCHKMPGWYTGTVGYHVDDGKIFDTGCHKHGREVEGAMAYRGDLIACEVDFGEASKGKITVFFTLNGKEVEHSSMEYTSGKELFPFVSLGFKGITVLTKMCHRDRGRFSRVTNEEIQEEIGTLRSDVQHLLVEQERMFSEMRNLILLSKEVKDKEEQEETT</sequence>
<comment type="caution">
    <text evidence="8">The sequence shown here is derived from an EMBL/GenBank/DDBJ whole genome shotgun (WGS) entry which is preliminary data.</text>
</comment>
<dbReference type="PANTHER" id="PTHR47510">
    <property type="entry name" value="REVERSE TRANSCRIPTASE DOMAIN-CONTAINING PROTEIN"/>
    <property type="match status" value="1"/>
</dbReference>
<evidence type="ECO:0000256" key="3">
    <source>
        <dbReference type="ARBA" id="ARBA00022989"/>
    </source>
</evidence>
<evidence type="ECO:0008006" key="10">
    <source>
        <dbReference type="Google" id="ProtNLM"/>
    </source>
</evidence>
<evidence type="ECO:0000256" key="2">
    <source>
        <dbReference type="ARBA" id="ARBA00022692"/>
    </source>
</evidence>
<evidence type="ECO:0000256" key="1">
    <source>
        <dbReference type="ARBA" id="ARBA00004141"/>
    </source>
</evidence>
<feature type="transmembrane region" description="Helical" evidence="5">
    <location>
        <begin position="758"/>
        <end position="778"/>
    </location>
</feature>
<evidence type="ECO:0000259" key="7">
    <source>
        <dbReference type="Pfam" id="PF00622"/>
    </source>
</evidence>
<evidence type="ECO:0000256" key="5">
    <source>
        <dbReference type="SAM" id="Phobius"/>
    </source>
</evidence>
<dbReference type="SUPFAM" id="SSF49899">
    <property type="entry name" value="Concanavalin A-like lectins/glucanases"/>
    <property type="match status" value="1"/>
</dbReference>
<evidence type="ECO:0000256" key="4">
    <source>
        <dbReference type="ARBA" id="ARBA00023136"/>
    </source>
</evidence>
<evidence type="ECO:0000313" key="9">
    <source>
        <dbReference type="Proteomes" id="UP000225706"/>
    </source>
</evidence>
<evidence type="ECO:0000259" key="6">
    <source>
        <dbReference type="Pfam" id="PF00520"/>
    </source>
</evidence>
<feature type="domain" description="Ion transport" evidence="6">
    <location>
        <begin position="672"/>
        <end position="802"/>
    </location>
</feature>
<dbReference type="Gene3D" id="2.60.120.920">
    <property type="match status" value="1"/>
</dbReference>
<feature type="domain" description="SPRY" evidence="7">
    <location>
        <begin position="992"/>
        <end position="1106"/>
    </location>
</feature>
<dbReference type="Pfam" id="PF00520">
    <property type="entry name" value="Ion_trans"/>
    <property type="match status" value="1"/>
</dbReference>
<dbReference type="Pfam" id="PF00622">
    <property type="entry name" value="SPRY"/>
    <property type="match status" value="1"/>
</dbReference>
<dbReference type="PANTHER" id="PTHR47510:SF3">
    <property type="entry name" value="ENDO_EXONUCLEASE_PHOSPHATASE DOMAIN-CONTAINING PROTEIN"/>
    <property type="match status" value="1"/>
</dbReference>
<comment type="subcellular location">
    <subcellularLocation>
        <location evidence="1">Membrane</location>
        <topology evidence="1">Multi-pass membrane protein</topology>
    </subcellularLocation>
</comment>
<keyword evidence="4 5" id="KW-0472">Membrane</keyword>
<accession>A0A2B4S756</accession>
<dbReference type="InterPro" id="IPR013320">
    <property type="entry name" value="ConA-like_dom_sf"/>
</dbReference>
<gene>
    <name evidence="8" type="ORF">AWC38_SpisGene10754</name>
</gene>
<proteinExistence type="predicted"/>
<evidence type="ECO:0000313" key="8">
    <source>
        <dbReference type="EMBL" id="PFX24640.1"/>
    </source>
</evidence>
<dbReference type="InterPro" id="IPR003877">
    <property type="entry name" value="SPRY_dom"/>
</dbReference>
<feature type="transmembrane region" description="Helical" evidence="5">
    <location>
        <begin position="711"/>
        <end position="731"/>
    </location>
</feature>
<dbReference type="OrthoDB" id="5989263at2759"/>
<protein>
    <recommendedName>
        <fullName evidence="10">B30.2/SPRY domain-containing protein</fullName>
    </recommendedName>
</protein>
<dbReference type="GO" id="GO:0005216">
    <property type="term" value="F:monoatomic ion channel activity"/>
    <property type="evidence" value="ECO:0007669"/>
    <property type="project" value="InterPro"/>
</dbReference>
<reference evidence="9" key="1">
    <citation type="journal article" date="2017" name="bioRxiv">
        <title>Comparative analysis of the genomes of Stylophora pistillata and Acropora digitifera provides evidence for extensive differences between species of corals.</title>
        <authorList>
            <person name="Voolstra C.R."/>
            <person name="Li Y."/>
            <person name="Liew Y.J."/>
            <person name="Baumgarten S."/>
            <person name="Zoccola D."/>
            <person name="Flot J.-F."/>
            <person name="Tambutte S."/>
            <person name="Allemand D."/>
            <person name="Aranda M."/>
        </authorList>
    </citation>
    <scope>NUCLEOTIDE SEQUENCE [LARGE SCALE GENOMIC DNA]</scope>
</reference>
<keyword evidence="3 5" id="KW-1133">Transmembrane helix</keyword>
<keyword evidence="9" id="KW-1185">Reference proteome</keyword>
<dbReference type="GO" id="GO:0016020">
    <property type="term" value="C:membrane"/>
    <property type="evidence" value="ECO:0007669"/>
    <property type="project" value="UniProtKB-SubCell"/>
</dbReference>
<dbReference type="InterPro" id="IPR043136">
    <property type="entry name" value="B30.2/SPRY_sf"/>
</dbReference>
<dbReference type="Proteomes" id="UP000225706">
    <property type="component" value="Unassembled WGS sequence"/>
</dbReference>
<dbReference type="AlphaFoldDB" id="A0A2B4S756"/>
<keyword evidence="2 5" id="KW-0812">Transmembrane</keyword>
<organism evidence="8 9">
    <name type="scientific">Stylophora pistillata</name>
    <name type="common">Smooth cauliflower coral</name>
    <dbReference type="NCBI Taxonomy" id="50429"/>
    <lineage>
        <taxon>Eukaryota</taxon>
        <taxon>Metazoa</taxon>
        <taxon>Cnidaria</taxon>
        <taxon>Anthozoa</taxon>
        <taxon>Hexacorallia</taxon>
        <taxon>Scleractinia</taxon>
        <taxon>Astrocoeniina</taxon>
        <taxon>Pocilloporidae</taxon>
        <taxon>Stylophora</taxon>
    </lineage>
</organism>
<dbReference type="EMBL" id="LSMT01000171">
    <property type="protein sequence ID" value="PFX24640.1"/>
    <property type="molecule type" value="Genomic_DNA"/>
</dbReference>